<dbReference type="Proteomes" id="UP001177670">
    <property type="component" value="Unassembled WGS sequence"/>
</dbReference>
<gene>
    <name evidence="2" type="ORF">K0M31_014090</name>
</gene>
<proteinExistence type="predicted"/>
<evidence type="ECO:0000313" key="3">
    <source>
        <dbReference type="Proteomes" id="UP001177670"/>
    </source>
</evidence>
<comment type="caution">
    <text evidence="2">The sequence shown here is derived from an EMBL/GenBank/DDBJ whole genome shotgun (WGS) entry which is preliminary data.</text>
</comment>
<keyword evidence="3" id="KW-1185">Reference proteome</keyword>
<evidence type="ECO:0000313" key="2">
    <source>
        <dbReference type="EMBL" id="KAK1132711.1"/>
    </source>
</evidence>
<dbReference type="EMBL" id="JAHYIQ010000004">
    <property type="protein sequence ID" value="KAK1132711.1"/>
    <property type="molecule type" value="Genomic_DNA"/>
</dbReference>
<feature type="region of interest" description="Disordered" evidence="1">
    <location>
        <begin position="158"/>
        <end position="180"/>
    </location>
</feature>
<name>A0AA40G919_9HYME</name>
<organism evidence="2 3">
    <name type="scientific">Melipona bicolor</name>
    <dbReference type="NCBI Taxonomy" id="60889"/>
    <lineage>
        <taxon>Eukaryota</taxon>
        <taxon>Metazoa</taxon>
        <taxon>Ecdysozoa</taxon>
        <taxon>Arthropoda</taxon>
        <taxon>Hexapoda</taxon>
        <taxon>Insecta</taxon>
        <taxon>Pterygota</taxon>
        <taxon>Neoptera</taxon>
        <taxon>Endopterygota</taxon>
        <taxon>Hymenoptera</taxon>
        <taxon>Apocrita</taxon>
        <taxon>Aculeata</taxon>
        <taxon>Apoidea</taxon>
        <taxon>Anthophila</taxon>
        <taxon>Apidae</taxon>
        <taxon>Melipona</taxon>
    </lineage>
</organism>
<sequence>MEVGWHLVQVDGRGDISKRLGSGKLPSDYIRLRTNCLYLLLTLDGIYSTYPTTEIILSKKTIFRVKPFYYKKMSRQCGNHDYEDSIFGRQQLEDIIRNIPPNHIITRYDCPCGHYTRYFALHQHVMLQMLGARCPSNDELREEARMYLRLLEDLELRNEQDETKQGSDNDDENHYYEIDR</sequence>
<reference evidence="2" key="1">
    <citation type="submission" date="2021-10" db="EMBL/GenBank/DDBJ databases">
        <title>Melipona bicolor Genome sequencing and assembly.</title>
        <authorList>
            <person name="Araujo N.S."/>
            <person name="Arias M.C."/>
        </authorList>
    </citation>
    <scope>NUCLEOTIDE SEQUENCE</scope>
    <source>
        <strain evidence="2">USP_2M_L1-L4_2017</strain>
        <tissue evidence="2">Whole body</tissue>
    </source>
</reference>
<protein>
    <submittedName>
        <fullName evidence="2">Uncharacterized protein</fullName>
    </submittedName>
</protein>
<accession>A0AA40G919</accession>
<dbReference type="AlphaFoldDB" id="A0AA40G919"/>
<evidence type="ECO:0000256" key="1">
    <source>
        <dbReference type="SAM" id="MobiDB-lite"/>
    </source>
</evidence>